<dbReference type="KEGG" id="cja:CJA_1717"/>
<evidence type="ECO:0000256" key="6">
    <source>
        <dbReference type="ARBA" id="ARBA00022500"/>
    </source>
</evidence>
<dbReference type="Pfam" id="PF02050">
    <property type="entry name" value="FliJ"/>
    <property type="match status" value="1"/>
</dbReference>
<dbReference type="Gene3D" id="1.10.287.1700">
    <property type="match status" value="1"/>
</dbReference>
<dbReference type="GO" id="GO:0009288">
    <property type="term" value="C:bacterial-type flagellum"/>
    <property type="evidence" value="ECO:0007669"/>
    <property type="project" value="InterPro"/>
</dbReference>
<evidence type="ECO:0000256" key="7">
    <source>
        <dbReference type="ARBA" id="ARBA00022795"/>
    </source>
</evidence>
<keyword evidence="10" id="KW-1006">Bacterial flagellum protein export</keyword>
<evidence type="ECO:0000256" key="1">
    <source>
        <dbReference type="ARBA" id="ARBA00004413"/>
    </source>
</evidence>
<gene>
    <name evidence="12" type="ordered locus">CJA_1717</name>
</gene>
<dbReference type="RefSeq" id="WP_012487338.1">
    <property type="nucleotide sequence ID" value="NC_010995.1"/>
</dbReference>
<dbReference type="OrthoDB" id="5704333at2"/>
<comment type="subcellular location">
    <subcellularLocation>
        <location evidence="1">Cell membrane</location>
        <topology evidence="1">Peripheral membrane protein</topology>
        <orientation evidence="1">Cytoplasmic side</orientation>
    </subcellularLocation>
</comment>
<evidence type="ECO:0000256" key="3">
    <source>
        <dbReference type="ARBA" id="ARBA00020392"/>
    </source>
</evidence>
<keyword evidence="11" id="KW-0175">Coiled coil</keyword>
<feature type="coiled-coil region" evidence="11">
    <location>
        <begin position="27"/>
        <end position="54"/>
    </location>
</feature>
<sequence>MAESRAQRIRVVLTLAQRQEDTAAERLGQYRDQVRGEEEQLAQLRDYAAQYTQDYASQRQGIYAHQLMNYSGFVARLGELCREQEAKLKRMQLTLNKMQEQWRQCHQKRKSIEDLIERFKREDAVLLDKRLQKELDELTTQKFSRIPSRDE</sequence>
<dbReference type="PANTHER" id="PTHR38786:SF1">
    <property type="entry name" value="FLAGELLAR FLIJ PROTEIN"/>
    <property type="match status" value="1"/>
</dbReference>
<dbReference type="GO" id="GO:0071973">
    <property type="term" value="P:bacterial-type flagellum-dependent cell motility"/>
    <property type="evidence" value="ECO:0007669"/>
    <property type="project" value="InterPro"/>
</dbReference>
<keyword evidence="9" id="KW-0472">Membrane</keyword>
<evidence type="ECO:0000313" key="12">
    <source>
        <dbReference type="EMBL" id="ACE83678.1"/>
    </source>
</evidence>
<dbReference type="eggNOG" id="COG2882">
    <property type="taxonomic scope" value="Bacteria"/>
</dbReference>
<evidence type="ECO:0000256" key="8">
    <source>
        <dbReference type="ARBA" id="ARBA00022927"/>
    </source>
</evidence>
<dbReference type="NCBIfam" id="TIGR02473">
    <property type="entry name" value="flagell_FliJ"/>
    <property type="match status" value="1"/>
</dbReference>
<keyword evidence="13" id="KW-1185">Reference proteome</keyword>
<organism evidence="12 13">
    <name type="scientific">Cellvibrio japonicus (strain Ueda107)</name>
    <name type="common">Pseudomonas fluorescens subsp. cellulosa</name>
    <dbReference type="NCBI Taxonomy" id="498211"/>
    <lineage>
        <taxon>Bacteria</taxon>
        <taxon>Pseudomonadati</taxon>
        <taxon>Pseudomonadota</taxon>
        <taxon>Gammaproteobacteria</taxon>
        <taxon>Cellvibrionales</taxon>
        <taxon>Cellvibrionaceae</taxon>
        <taxon>Cellvibrio</taxon>
    </lineage>
</organism>
<evidence type="ECO:0000256" key="11">
    <source>
        <dbReference type="SAM" id="Coils"/>
    </source>
</evidence>
<keyword evidence="12" id="KW-0966">Cell projection</keyword>
<evidence type="ECO:0000256" key="10">
    <source>
        <dbReference type="ARBA" id="ARBA00023225"/>
    </source>
</evidence>
<dbReference type="InterPro" id="IPR053716">
    <property type="entry name" value="Flag_assembly_chemotaxis_eff"/>
</dbReference>
<keyword evidence="8" id="KW-0653">Protein transport</keyword>
<evidence type="ECO:0000256" key="2">
    <source>
        <dbReference type="ARBA" id="ARBA00010004"/>
    </source>
</evidence>
<keyword evidence="4" id="KW-0813">Transport</keyword>
<evidence type="ECO:0000313" key="13">
    <source>
        <dbReference type="Proteomes" id="UP000001036"/>
    </source>
</evidence>
<dbReference type="EMBL" id="CP000934">
    <property type="protein sequence ID" value="ACE83678.1"/>
    <property type="molecule type" value="Genomic_DNA"/>
</dbReference>
<evidence type="ECO:0000256" key="9">
    <source>
        <dbReference type="ARBA" id="ARBA00023136"/>
    </source>
</evidence>
<dbReference type="STRING" id="498211.CJA_1717"/>
<dbReference type="Proteomes" id="UP000001036">
    <property type="component" value="Chromosome"/>
</dbReference>
<dbReference type="HOGENOM" id="CLU_1737263_0_0_6"/>
<dbReference type="GO" id="GO:0006935">
    <property type="term" value="P:chemotaxis"/>
    <property type="evidence" value="ECO:0007669"/>
    <property type="project" value="UniProtKB-KW"/>
</dbReference>
<dbReference type="AlphaFoldDB" id="B3PEZ1"/>
<keyword evidence="12" id="KW-0282">Flagellum</keyword>
<keyword evidence="12" id="KW-0969">Cilium</keyword>
<protein>
    <recommendedName>
        <fullName evidence="3">Flagellar FliJ protein</fullName>
    </recommendedName>
</protein>
<reference evidence="12 13" key="1">
    <citation type="journal article" date="2008" name="J. Bacteriol.">
        <title>Insights into plant cell wall degradation from the genome sequence of the soil bacterium Cellvibrio japonicus.</title>
        <authorList>
            <person name="Deboy R.T."/>
            <person name="Mongodin E.F."/>
            <person name="Fouts D.E."/>
            <person name="Tailford L.E."/>
            <person name="Khouri H."/>
            <person name="Emerson J.B."/>
            <person name="Mohamoud Y."/>
            <person name="Watkins K."/>
            <person name="Henrissat B."/>
            <person name="Gilbert H.J."/>
            <person name="Nelson K.E."/>
        </authorList>
    </citation>
    <scope>NUCLEOTIDE SEQUENCE [LARGE SCALE GENOMIC DNA]</scope>
    <source>
        <strain evidence="12 13">Ueda107</strain>
    </source>
</reference>
<dbReference type="InterPro" id="IPR012823">
    <property type="entry name" value="Flagell_FliJ"/>
</dbReference>
<dbReference type="GO" id="GO:0005886">
    <property type="term" value="C:plasma membrane"/>
    <property type="evidence" value="ECO:0007669"/>
    <property type="project" value="UniProtKB-SubCell"/>
</dbReference>
<keyword evidence="7" id="KW-1005">Bacterial flagellum biogenesis</keyword>
<keyword evidence="6" id="KW-0145">Chemotaxis</keyword>
<accession>B3PEZ1</accession>
<keyword evidence="5" id="KW-1003">Cell membrane</keyword>
<name>B3PEZ1_CELJU</name>
<evidence type="ECO:0000256" key="4">
    <source>
        <dbReference type="ARBA" id="ARBA00022448"/>
    </source>
</evidence>
<dbReference type="PANTHER" id="PTHR38786">
    <property type="entry name" value="FLAGELLAR FLIJ PROTEIN"/>
    <property type="match status" value="1"/>
</dbReference>
<proteinExistence type="inferred from homology"/>
<evidence type="ECO:0000256" key="5">
    <source>
        <dbReference type="ARBA" id="ARBA00022475"/>
    </source>
</evidence>
<dbReference type="GO" id="GO:0044781">
    <property type="term" value="P:bacterial-type flagellum organization"/>
    <property type="evidence" value="ECO:0007669"/>
    <property type="project" value="UniProtKB-KW"/>
</dbReference>
<dbReference type="GO" id="GO:0015031">
    <property type="term" value="P:protein transport"/>
    <property type="evidence" value="ECO:0007669"/>
    <property type="project" value="UniProtKB-KW"/>
</dbReference>
<dbReference type="InterPro" id="IPR052570">
    <property type="entry name" value="FliJ"/>
</dbReference>
<comment type="similarity">
    <text evidence="2">Belongs to the FliJ family.</text>
</comment>